<evidence type="ECO:0000313" key="2">
    <source>
        <dbReference type="EMBL" id="KAK4218183.1"/>
    </source>
</evidence>
<protein>
    <submittedName>
        <fullName evidence="2">Uncharacterized protein</fullName>
    </submittedName>
</protein>
<accession>A0AAN7BBU3</accession>
<dbReference type="AlphaFoldDB" id="A0AAN7BBU3"/>
<evidence type="ECO:0000313" key="3">
    <source>
        <dbReference type="Proteomes" id="UP001301769"/>
    </source>
</evidence>
<organism evidence="2 3">
    <name type="scientific">Rhypophila decipiens</name>
    <dbReference type="NCBI Taxonomy" id="261697"/>
    <lineage>
        <taxon>Eukaryota</taxon>
        <taxon>Fungi</taxon>
        <taxon>Dikarya</taxon>
        <taxon>Ascomycota</taxon>
        <taxon>Pezizomycotina</taxon>
        <taxon>Sordariomycetes</taxon>
        <taxon>Sordariomycetidae</taxon>
        <taxon>Sordariales</taxon>
        <taxon>Naviculisporaceae</taxon>
        <taxon>Rhypophila</taxon>
    </lineage>
</organism>
<gene>
    <name evidence="2" type="ORF">QBC37DRAFT_412721</name>
</gene>
<comment type="caution">
    <text evidence="2">The sequence shown here is derived from an EMBL/GenBank/DDBJ whole genome shotgun (WGS) entry which is preliminary data.</text>
</comment>
<reference evidence="2" key="2">
    <citation type="submission" date="2023-05" db="EMBL/GenBank/DDBJ databases">
        <authorList>
            <consortium name="Lawrence Berkeley National Laboratory"/>
            <person name="Steindorff A."/>
            <person name="Hensen N."/>
            <person name="Bonometti L."/>
            <person name="Westerberg I."/>
            <person name="Brannstrom I.O."/>
            <person name="Guillou S."/>
            <person name="Cros-Aarteil S."/>
            <person name="Calhoun S."/>
            <person name="Haridas S."/>
            <person name="Kuo A."/>
            <person name="Mondo S."/>
            <person name="Pangilinan J."/>
            <person name="Riley R."/>
            <person name="Labutti K."/>
            <person name="Andreopoulos B."/>
            <person name="Lipzen A."/>
            <person name="Chen C."/>
            <person name="Yanf M."/>
            <person name="Daum C."/>
            <person name="Ng V."/>
            <person name="Clum A."/>
            <person name="Ohm R."/>
            <person name="Martin F."/>
            <person name="Silar P."/>
            <person name="Natvig D."/>
            <person name="Lalanne C."/>
            <person name="Gautier V."/>
            <person name="Ament-Velasquez S.L."/>
            <person name="Kruys A."/>
            <person name="Hutchinson M.I."/>
            <person name="Powell A.J."/>
            <person name="Barry K."/>
            <person name="Miller A.N."/>
            <person name="Grigoriev I.V."/>
            <person name="Debuchy R."/>
            <person name="Gladieux P."/>
            <person name="Thoren M.H."/>
            <person name="Johannesson H."/>
        </authorList>
    </citation>
    <scope>NUCLEOTIDE SEQUENCE</scope>
    <source>
        <strain evidence="2">PSN293</strain>
    </source>
</reference>
<keyword evidence="3" id="KW-1185">Reference proteome</keyword>
<feature type="transmembrane region" description="Helical" evidence="1">
    <location>
        <begin position="111"/>
        <end position="129"/>
    </location>
</feature>
<proteinExistence type="predicted"/>
<sequence length="182" mass="19911">MRPMTCCAHCGGKVGERQWRSSTRTLWGWLSETTEIGLGTICGGVTWRFMVESESAQVQECGNVNEQDTAAACSHVDIGLLSPSPSLMLLSCLLFGCCVSSFVHRRQDKDPLQFLVYVVLLGIVVIVGHETKASANMILLGYLPWAMCLAMAISIAGHSLYREWKRSAETGPGEMEKGALLR</sequence>
<dbReference type="EMBL" id="MU858054">
    <property type="protein sequence ID" value="KAK4218183.1"/>
    <property type="molecule type" value="Genomic_DNA"/>
</dbReference>
<name>A0AAN7BBU3_9PEZI</name>
<dbReference type="Proteomes" id="UP001301769">
    <property type="component" value="Unassembled WGS sequence"/>
</dbReference>
<keyword evidence="1" id="KW-1133">Transmembrane helix</keyword>
<reference evidence="2" key="1">
    <citation type="journal article" date="2023" name="Mol. Phylogenet. Evol.">
        <title>Genome-scale phylogeny and comparative genomics of the fungal order Sordariales.</title>
        <authorList>
            <person name="Hensen N."/>
            <person name="Bonometti L."/>
            <person name="Westerberg I."/>
            <person name="Brannstrom I.O."/>
            <person name="Guillou S."/>
            <person name="Cros-Aarteil S."/>
            <person name="Calhoun S."/>
            <person name="Haridas S."/>
            <person name="Kuo A."/>
            <person name="Mondo S."/>
            <person name="Pangilinan J."/>
            <person name="Riley R."/>
            <person name="LaButti K."/>
            <person name="Andreopoulos B."/>
            <person name="Lipzen A."/>
            <person name="Chen C."/>
            <person name="Yan M."/>
            <person name="Daum C."/>
            <person name="Ng V."/>
            <person name="Clum A."/>
            <person name="Steindorff A."/>
            <person name="Ohm R.A."/>
            <person name="Martin F."/>
            <person name="Silar P."/>
            <person name="Natvig D.O."/>
            <person name="Lalanne C."/>
            <person name="Gautier V."/>
            <person name="Ament-Velasquez S.L."/>
            <person name="Kruys A."/>
            <person name="Hutchinson M.I."/>
            <person name="Powell A.J."/>
            <person name="Barry K."/>
            <person name="Miller A.N."/>
            <person name="Grigoriev I.V."/>
            <person name="Debuchy R."/>
            <person name="Gladieux P."/>
            <person name="Hiltunen Thoren M."/>
            <person name="Johannesson H."/>
        </authorList>
    </citation>
    <scope>NUCLEOTIDE SEQUENCE</scope>
    <source>
        <strain evidence="2">PSN293</strain>
    </source>
</reference>
<keyword evidence="1" id="KW-0812">Transmembrane</keyword>
<feature type="transmembrane region" description="Helical" evidence="1">
    <location>
        <begin position="135"/>
        <end position="156"/>
    </location>
</feature>
<keyword evidence="1" id="KW-0472">Membrane</keyword>
<evidence type="ECO:0000256" key="1">
    <source>
        <dbReference type="SAM" id="Phobius"/>
    </source>
</evidence>